<evidence type="ECO:0000313" key="2">
    <source>
        <dbReference type="EMBL" id="KAG0264765.1"/>
    </source>
</evidence>
<evidence type="ECO:0000256" key="1">
    <source>
        <dbReference type="SAM" id="MobiDB-lite"/>
    </source>
</evidence>
<evidence type="ECO:0000313" key="3">
    <source>
        <dbReference type="Proteomes" id="UP000807716"/>
    </source>
</evidence>
<dbReference type="AlphaFoldDB" id="A0A9P6U933"/>
<proteinExistence type="predicted"/>
<reference evidence="2" key="1">
    <citation type="journal article" date="2020" name="Fungal Divers.">
        <title>Resolving the Mortierellaceae phylogeny through synthesis of multi-gene phylogenetics and phylogenomics.</title>
        <authorList>
            <person name="Vandepol N."/>
            <person name="Liber J."/>
            <person name="Desiro A."/>
            <person name="Na H."/>
            <person name="Kennedy M."/>
            <person name="Barry K."/>
            <person name="Grigoriev I.V."/>
            <person name="Miller A.N."/>
            <person name="O'Donnell K."/>
            <person name="Stajich J.E."/>
            <person name="Bonito G."/>
        </authorList>
    </citation>
    <scope>NUCLEOTIDE SEQUENCE</scope>
    <source>
        <strain evidence="2">BC1065</strain>
    </source>
</reference>
<feature type="region of interest" description="Disordered" evidence="1">
    <location>
        <begin position="1"/>
        <end position="26"/>
    </location>
</feature>
<accession>A0A9P6U933</accession>
<sequence length="443" mass="49341">MQQDVRSCNAATTAPAPAPGSQLPPLFTRRRYKAPKCPLWAVKQQRLAAKTKTSTTWATLIEAALRKIRKEEIDDKTTLEQLDQLDQNGMSQSERHLLEILHRLIVDDNEGGLGKDNVKNLMVAMSGIVDLRTWEVHRSPSLVQADLIVREQGLVDLLDSLEGPLQMGPRMLVLRCRDLIGKNAVAEERGEEPSPYTGMIKAIEYLATMVDKESTRCSEQEWVDTWNMVLKCLTEDSIRLISGETVCKATAIAMKEVKEAFGVEFETSGDRECDLLMKVGDIETLNSRAKVVEEGDVVEAQYKKNLLVNCAIWRQAAEKGVEIPAMMPLDLRGRFGVIVRMEQAQGCPSIIYAAAAHEGVINLPTSQAELREFMVGLAPFLLFNYASWLASHERTIQVQLTAQPHQRMTLLGKRNRVSDDDTDTEEDTGANTDTDADASQESS</sequence>
<dbReference type="OrthoDB" id="2440016at2759"/>
<protein>
    <submittedName>
        <fullName evidence="2">Uncharacterized protein</fullName>
    </submittedName>
</protein>
<feature type="region of interest" description="Disordered" evidence="1">
    <location>
        <begin position="409"/>
        <end position="443"/>
    </location>
</feature>
<dbReference type="EMBL" id="JAAAJB010000131">
    <property type="protein sequence ID" value="KAG0264765.1"/>
    <property type="molecule type" value="Genomic_DNA"/>
</dbReference>
<comment type="caution">
    <text evidence="2">The sequence shown here is derived from an EMBL/GenBank/DDBJ whole genome shotgun (WGS) entry which is preliminary data.</text>
</comment>
<organism evidence="2 3">
    <name type="scientific">Actinomortierella ambigua</name>
    <dbReference type="NCBI Taxonomy" id="1343610"/>
    <lineage>
        <taxon>Eukaryota</taxon>
        <taxon>Fungi</taxon>
        <taxon>Fungi incertae sedis</taxon>
        <taxon>Mucoromycota</taxon>
        <taxon>Mortierellomycotina</taxon>
        <taxon>Mortierellomycetes</taxon>
        <taxon>Mortierellales</taxon>
        <taxon>Mortierellaceae</taxon>
        <taxon>Actinomortierella</taxon>
    </lineage>
</organism>
<feature type="compositionally biased region" description="Acidic residues" evidence="1">
    <location>
        <begin position="420"/>
        <end position="443"/>
    </location>
</feature>
<name>A0A9P6U933_9FUNG</name>
<gene>
    <name evidence="2" type="ORF">DFQ27_001037</name>
</gene>
<keyword evidence="3" id="KW-1185">Reference proteome</keyword>
<dbReference type="Proteomes" id="UP000807716">
    <property type="component" value="Unassembled WGS sequence"/>
</dbReference>